<dbReference type="InterPro" id="IPR012132">
    <property type="entry name" value="GMC_OxRdtase"/>
</dbReference>
<organism evidence="4 5">
    <name type="scientific">Odynerus spinipes</name>
    <dbReference type="NCBI Taxonomy" id="1348599"/>
    <lineage>
        <taxon>Eukaryota</taxon>
        <taxon>Metazoa</taxon>
        <taxon>Ecdysozoa</taxon>
        <taxon>Arthropoda</taxon>
        <taxon>Hexapoda</taxon>
        <taxon>Insecta</taxon>
        <taxon>Pterygota</taxon>
        <taxon>Neoptera</taxon>
        <taxon>Endopterygota</taxon>
        <taxon>Hymenoptera</taxon>
        <taxon>Apocrita</taxon>
        <taxon>Aculeata</taxon>
        <taxon>Vespoidea</taxon>
        <taxon>Vespidae</taxon>
        <taxon>Eumeninae</taxon>
        <taxon>Odynerus</taxon>
    </lineage>
</organism>
<dbReference type="Gene3D" id="3.50.50.60">
    <property type="entry name" value="FAD/NAD(P)-binding domain"/>
    <property type="match status" value="1"/>
</dbReference>
<feature type="binding site" evidence="2">
    <location>
        <position position="284"/>
    </location>
    <ligand>
        <name>FAD</name>
        <dbReference type="ChEBI" id="CHEBI:57692"/>
    </ligand>
</feature>
<dbReference type="Proteomes" id="UP001258017">
    <property type="component" value="Unassembled WGS sequence"/>
</dbReference>
<proteinExistence type="inferred from homology"/>
<comment type="cofactor">
    <cofactor evidence="2">
        <name>FAD</name>
        <dbReference type="ChEBI" id="CHEBI:57692"/>
    </cofactor>
</comment>
<dbReference type="Pfam" id="PF00732">
    <property type="entry name" value="GMC_oxred_N"/>
    <property type="match status" value="1"/>
</dbReference>
<reference evidence="4" key="1">
    <citation type="submission" date="2021-08" db="EMBL/GenBank/DDBJ databases">
        <authorList>
            <person name="Misof B."/>
            <person name="Oliver O."/>
            <person name="Podsiadlowski L."/>
            <person name="Donath A."/>
            <person name="Peters R."/>
            <person name="Mayer C."/>
            <person name="Rust J."/>
            <person name="Gunkel S."/>
            <person name="Lesny P."/>
            <person name="Martin S."/>
            <person name="Oeyen J.P."/>
            <person name="Petersen M."/>
            <person name="Panagiotis P."/>
            <person name="Wilbrandt J."/>
            <person name="Tanja T."/>
        </authorList>
    </citation>
    <scope>NUCLEOTIDE SEQUENCE</scope>
    <source>
        <strain evidence="4">GBR_01_08_01A</strain>
        <tissue evidence="4">Thorax + abdomen</tissue>
    </source>
</reference>
<name>A0AAD9R9H4_9HYME</name>
<dbReference type="PANTHER" id="PTHR11552:SF217">
    <property type="entry name" value="GLUCOSE DEHYDROGENASE [FAD, QUINONE]"/>
    <property type="match status" value="1"/>
</dbReference>
<comment type="caution">
    <text evidence="4">The sequence shown here is derived from an EMBL/GenBank/DDBJ whole genome shotgun (WGS) entry which is preliminary data.</text>
</comment>
<dbReference type="SUPFAM" id="SSF54373">
    <property type="entry name" value="FAD-linked reductases, C-terminal domain"/>
    <property type="match status" value="1"/>
</dbReference>
<evidence type="ECO:0000313" key="5">
    <source>
        <dbReference type="Proteomes" id="UP001258017"/>
    </source>
</evidence>
<dbReference type="PIRSF" id="PIRSF000137">
    <property type="entry name" value="Alcohol_oxidase"/>
    <property type="match status" value="1"/>
</dbReference>
<dbReference type="GO" id="GO:0016614">
    <property type="term" value="F:oxidoreductase activity, acting on CH-OH group of donors"/>
    <property type="evidence" value="ECO:0007669"/>
    <property type="project" value="InterPro"/>
</dbReference>
<dbReference type="InterPro" id="IPR036188">
    <property type="entry name" value="FAD/NAD-bd_sf"/>
</dbReference>
<dbReference type="InterPro" id="IPR000172">
    <property type="entry name" value="GMC_OxRdtase_N"/>
</dbReference>
<dbReference type="AlphaFoldDB" id="A0AAD9R9H4"/>
<dbReference type="GO" id="GO:0050660">
    <property type="term" value="F:flavin adenine dinucleotide binding"/>
    <property type="evidence" value="ECO:0007669"/>
    <property type="project" value="InterPro"/>
</dbReference>
<evidence type="ECO:0000256" key="1">
    <source>
        <dbReference type="ARBA" id="ARBA00010790"/>
    </source>
</evidence>
<dbReference type="Pfam" id="PF05199">
    <property type="entry name" value="GMC_oxred_C"/>
    <property type="match status" value="1"/>
</dbReference>
<dbReference type="Gene3D" id="3.30.560.10">
    <property type="entry name" value="Glucose Oxidase, domain 3"/>
    <property type="match status" value="1"/>
</dbReference>
<feature type="domain" description="Glucose-methanol-choline oxidoreductase N-terminal" evidence="3">
    <location>
        <begin position="319"/>
        <end position="333"/>
    </location>
</feature>
<gene>
    <name evidence="4" type="ORF">KPH14_011235</name>
</gene>
<keyword evidence="2" id="KW-0274">FAD</keyword>
<protein>
    <recommendedName>
        <fullName evidence="3">Glucose-methanol-choline oxidoreductase N-terminal domain-containing protein</fullName>
    </recommendedName>
</protein>
<keyword evidence="2" id="KW-0285">Flavoprotein</keyword>
<evidence type="ECO:0000313" key="4">
    <source>
        <dbReference type="EMBL" id="KAK2575514.1"/>
    </source>
</evidence>
<accession>A0AAD9R9H4</accession>
<comment type="similarity">
    <text evidence="1">Belongs to the GMC oxidoreductase family.</text>
</comment>
<dbReference type="SUPFAM" id="SSF51905">
    <property type="entry name" value="FAD/NAD(P)-binding domain"/>
    <property type="match status" value="1"/>
</dbReference>
<sequence length="608" mass="66534">MDFTNLSVDTTNCSSPFVGGPSLPDVCEANQMMLFLSLLNTIVTFHPKIGDPCGRITPVKKADLVYDFIVVGGGAAGSVVAARLSEIAKWKILLLEGGPDEPAGAEIPSNLQAYLGSSLDWNYKTTNESHACLLQKGRCSWPRGKNLGGCTSHHGMAYHRGHAKDYERWHEMGCKGWSWQEVLPFFLMSENNREIGRVSAEYHGTGGVMTVERFPWQPQFAWDILQSAKEVGFGVSEDLVGDKITGFTVAQTLSKDGVRESTAAAYLRPYRNKKNLHIALDATVTTVLTRGNRAYGVKYVTNGRTYTVKAKREVILSAGAINSPKILLDSGIGPKDDLKSVGIRVVQHLPGVGKNLHNHVSFGLDFTLNQEASMDLNVNAADLYIYNQTGPLSSTGLAQVTGVLPSTFTTEDDPDIQIFFAGFQATCTTKTKSSDLATYDNRRTVRFTSVNLHTLSRGHIKTASKDPLQPPIIWSNDLSHPQDREILVQGIHVIITLAGAPTMAKRGLQLVKVPIKQCSQHEYGSDDYWKCAIQWDTRPENHQAGSCKMGPSSDPMAVVDPELKVHGMQGLRVADASIMPKVVSGNPVATINMIGERCADFIKKQYLK</sequence>
<dbReference type="PROSITE" id="PS00624">
    <property type="entry name" value="GMC_OXRED_2"/>
    <property type="match status" value="1"/>
</dbReference>
<reference evidence="4" key="2">
    <citation type="journal article" date="2023" name="Commun. Biol.">
        <title>Intrasexual cuticular hydrocarbon dimorphism in a wasp sheds light on hydrocarbon biosynthesis genes in Hymenoptera.</title>
        <authorList>
            <person name="Moris V.C."/>
            <person name="Podsiadlowski L."/>
            <person name="Martin S."/>
            <person name="Oeyen J.P."/>
            <person name="Donath A."/>
            <person name="Petersen M."/>
            <person name="Wilbrandt J."/>
            <person name="Misof B."/>
            <person name="Liedtke D."/>
            <person name="Thamm M."/>
            <person name="Scheiner R."/>
            <person name="Schmitt T."/>
            <person name="Niehuis O."/>
        </authorList>
    </citation>
    <scope>NUCLEOTIDE SEQUENCE</scope>
    <source>
        <strain evidence="4">GBR_01_08_01A</strain>
    </source>
</reference>
<dbReference type="InterPro" id="IPR007867">
    <property type="entry name" value="GMC_OxRtase_C"/>
</dbReference>
<evidence type="ECO:0000256" key="2">
    <source>
        <dbReference type="PIRSR" id="PIRSR000137-2"/>
    </source>
</evidence>
<dbReference type="PANTHER" id="PTHR11552">
    <property type="entry name" value="GLUCOSE-METHANOL-CHOLINE GMC OXIDOREDUCTASE"/>
    <property type="match status" value="1"/>
</dbReference>
<keyword evidence="5" id="KW-1185">Reference proteome</keyword>
<dbReference type="EMBL" id="JAIFRP010004413">
    <property type="protein sequence ID" value="KAK2575514.1"/>
    <property type="molecule type" value="Genomic_DNA"/>
</dbReference>
<evidence type="ECO:0000259" key="3">
    <source>
        <dbReference type="PROSITE" id="PS00624"/>
    </source>
</evidence>